<sequence length="606" mass="68349">MDSHSGLRAGLLIAFRILDAPRGFDVVALASCLVSGLYRDFWQGTFGMFGLVLGDNLVDSWNPKVGWTFVRNLMVVLTSKGTFSYIFLTRSRLRRERLPMHRPTAVGKTWRCCWDREVSLGPGGHFWCLEAALDPEVVFRTCKINIEPKGPGGRLGTKRFLQTLRSYLGPGVREKPKFLVLHGPYSASLDETTLVGISHSTARKLVTIDARLYCFPRLVKQSGAPCISQYFGTYIASPVLYSLERFNTGTCAYEFWEPRYALGYTWVLGSFDNILSRNFFMREFEDWGPTRENLKTWVLLGSRSNIFLDYLLPIGCPLSFDFRGEAWAMLEPEGESFFHMIDRGLDKYSQVLDMFEGCDKDGLAVTSVSVDIPLLDIGTRGFILGYLEVPRIQCSGMGGSVDILFRNPEVDHSSMSTGRGPMSGLRRLASADPFRMSSSPYWEASLLQNCYGTRGPEDYGEYHPGAQRETYSTWKPEVGTRRQDPDPGAGPWKLEVGTWNLGRKKPGPWRNNTIFFIGLHVLHRSIRLLVEFGIGRRLVEGMLQWEYETLLPWWGLVGVCRKFDGEAGNVCVKGDASAQTQMLVLLRNSERENVGEAKDLGDEKVQ</sequence>
<accession>A0A8S9H023</accession>
<protein>
    <submittedName>
        <fullName evidence="1">Uncharacterized protein</fullName>
    </submittedName>
</protein>
<proteinExistence type="predicted"/>
<dbReference type="Proteomes" id="UP000712281">
    <property type="component" value="Unassembled WGS sequence"/>
</dbReference>
<comment type="caution">
    <text evidence="1">The sequence shown here is derived from an EMBL/GenBank/DDBJ whole genome shotgun (WGS) entry which is preliminary data.</text>
</comment>
<dbReference type="EMBL" id="QGKW02001988">
    <property type="protein sequence ID" value="KAF2552221.1"/>
    <property type="molecule type" value="Genomic_DNA"/>
</dbReference>
<organism evidence="1 2">
    <name type="scientific">Brassica cretica</name>
    <name type="common">Mustard</name>
    <dbReference type="NCBI Taxonomy" id="69181"/>
    <lineage>
        <taxon>Eukaryota</taxon>
        <taxon>Viridiplantae</taxon>
        <taxon>Streptophyta</taxon>
        <taxon>Embryophyta</taxon>
        <taxon>Tracheophyta</taxon>
        <taxon>Spermatophyta</taxon>
        <taxon>Magnoliopsida</taxon>
        <taxon>eudicotyledons</taxon>
        <taxon>Gunneridae</taxon>
        <taxon>Pentapetalae</taxon>
        <taxon>rosids</taxon>
        <taxon>malvids</taxon>
        <taxon>Brassicales</taxon>
        <taxon>Brassicaceae</taxon>
        <taxon>Brassiceae</taxon>
        <taxon>Brassica</taxon>
    </lineage>
</organism>
<gene>
    <name evidence="1" type="ORF">F2Q68_00034222</name>
</gene>
<name>A0A8S9H023_BRACR</name>
<dbReference type="AlphaFoldDB" id="A0A8S9H023"/>
<evidence type="ECO:0000313" key="2">
    <source>
        <dbReference type="Proteomes" id="UP000712281"/>
    </source>
</evidence>
<evidence type="ECO:0000313" key="1">
    <source>
        <dbReference type="EMBL" id="KAF2552221.1"/>
    </source>
</evidence>
<reference evidence="1" key="1">
    <citation type="submission" date="2019-12" db="EMBL/GenBank/DDBJ databases">
        <title>Genome sequencing and annotation of Brassica cretica.</title>
        <authorList>
            <person name="Studholme D.J."/>
            <person name="Sarris P.F."/>
        </authorList>
    </citation>
    <scope>NUCLEOTIDE SEQUENCE</scope>
    <source>
        <strain evidence="1">PFS-001/15</strain>
        <tissue evidence="1">Leaf</tissue>
    </source>
</reference>